<keyword evidence="2" id="KW-1185">Reference proteome</keyword>
<organism evidence="1 2">
    <name type="scientific">Necator americanus</name>
    <name type="common">Human hookworm</name>
    <dbReference type="NCBI Taxonomy" id="51031"/>
    <lineage>
        <taxon>Eukaryota</taxon>
        <taxon>Metazoa</taxon>
        <taxon>Ecdysozoa</taxon>
        <taxon>Nematoda</taxon>
        <taxon>Chromadorea</taxon>
        <taxon>Rhabditida</taxon>
        <taxon>Rhabditina</taxon>
        <taxon>Rhabditomorpha</taxon>
        <taxon>Strongyloidea</taxon>
        <taxon>Ancylostomatidae</taxon>
        <taxon>Bunostominae</taxon>
        <taxon>Necator</taxon>
    </lineage>
</organism>
<dbReference type="EMBL" id="JAVFWL010000006">
    <property type="protein sequence ID" value="KAK6765390.1"/>
    <property type="molecule type" value="Genomic_DNA"/>
</dbReference>
<gene>
    <name evidence="1" type="primary">Necator_chrX.g25515</name>
    <name evidence="1" type="ORF">RB195_025349</name>
</gene>
<reference evidence="1 2" key="1">
    <citation type="submission" date="2023-08" db="EMBL/GenBank/DDBJ databases">
        <title>A Necator americanus chromosomal reference genome.</title>
        <authorList>
            <person name="Ilik V."/>
            <person name="Petrzelkova K.J."/>
            <person name="Pardy F."/>
            <person name="Fuh T."/>
            <person name="Niatou-Singa F.S."/>
            <person name="Gouil Q."/>
            <person name="Baker L."/>
            <person name="Ritchie M.E."/>
            <person name="Jex A.R."/>
            <person name="Gazzola D."/>
            <person name="Li H."/>
            <person name="Toshio Fujiwara R."/>
            <person name="Zhan B."/>
            <person name="Aroian R.V."/>
            <person name="Pafco B."/>
            <person name="Schwarz E.M."/>
        </authorList>
    </citation>
    <scope>NUCLEOTIDE SEQUENCE [LARGE SCALE GENOMIC DNA]</scope>
    <source>
        <strain evidence="1 2">Aroian</strain>
        <tissue evidence="1">Whole animal</tissue>
    </source>
</reference>
<protein>
    <submittedName>
        <fullName evidence="1">Uncharacterized protein</fullName>
    </submittedName>
</protein>
<comment type="caution">
    <text evidence="1">The sequence shown here is derived from an EMBL/GenBank/DDBJ whole genome shotgun (WGS) entry which is preliminary data.</text>
</comment>
<evidence type="ECO:0000313" key="1">
    <source>
        <dbReference type="EMBL" id="KAK6765390.1"/>
    </source>
</evidence>
<accession>A0ABR1ESJ4</accession>
<proteinExistence type="predicted"/>
<sequence length="77" mass="8578">MVPICRVRRDQRLDEHQGGFGPPIVQAAGPLTDFATPAQSEAYQKESQERGKMKLHALLVYILQDTPLDDTSEVLSL</sequence>
<evidence type="ECO:0000313" key="2">
    <source>
        <dbReference type="Proteomes" id="UP001303046"/>
    </source>
</evidence>
<name>A0ABR1ESJ4_NECAM</name>
<dbReference type="Proteomes" id="UP001303046">
    <property type="component" value="Unassembled WGS sequence"/>
</dbReference>